<name>A0A1E1KEK8_9HELO</name>
<dbReference type="EMBL" id="FJUX01000027">
    <property type="protein sequence ID" value="CZS96506.1"/>
    <property type="molecule type" value="Genomic_DNA"/>
</dbReference>
<dbReference type="OrthoDB" id="204958at2759"/>
<dbReference type="Pfam" id="PF25586">
    <property type="entry name" value="zf-CCCH_PAN3"/>
    <property type="match status" value="1"/>
</dbReference>
<feature type="zinc finger region" description="C3H1-type" evidence="1">
    <location>
        <begin position="26"/>
        <end position="55"/>
    </location>
</feature>
<dbReference type="AlphaFoldDB" id="A0A1E1KEK8"/>
<feature type="domain" description="C3H1-type" evidence="2">
    <location>
        <begin position="26"/>
        <end position="55"/>
    </location>
</feature>
<dbReference type="Proteomes" id="UP000178912">
    <property type="component" value="Unassembled WGS sequence"/>
</dbReference>
<dbReference type="PROSITE" id="PS50103">
    <property type="entry name" value="ZF_C3H1"/>
    <property type="match status" value="1"/>
</dbReference>
<dbReference type="InterPro" id="IPR000571">
    <property type="entry name" value="Znf_CCCH"/>
</dbReference>
<evidence type="ECO:0000256" key="1">
    <source>
        <dbReference type="PROSITE-ProRule" id="PRU00723"/>
    </source>
</evidence>
<evidence type="ECO:0000313" key="4">
    <source>
        <dbReference type="Proteomes" id="UP000178912"/>
    </source>
</evidence>
<sequence>MFVRPKQSGTWKEELELRLIGRDPENSKDTLCRNVTIYGHCRWEDSGCVFSHDPNKSMMTQADSGNCGCHLTSLEDMLDTTTRFWEPHPRRR</sequence>
<keyword evidence="1" id="KW-0862">Zinc</keyword>
<evidence type="ECO:0000313" key="3">
    <source>
        <dbReference type="EMBL" id="CZS96506.1"/>
    </source>
</evidence>
<keyword evidence="1" id="KW-0863">Zinc-finger</keyword>
<keyword evidence="1" id="KW-0479">Metal-binding</keyword>
<accession>A0A1E1KEK8</accession>
<dbReference type="Gene3D" id="6.10.250.3160">
    <property type="match status" value="1"/>
</dbReference>
<reference evidence="4" key="1">
    <citation type="submission" date="2016-03" db="EMBL/GenBank/DDBJ databases">
        <authorList>
            <person name="Guldener U."/>
        </authorList>
    </citation>
    <scope>NUCLEOTIDE SEQUENCE [LARGE SCALE GENOMIC DNA]</scope>
    <source>
        <strain evidence="4">04CH-RAC-A.6.1</strain>
    </source>
</reference>
<gene>
    <name evidence="3" type="ORF">RAG0_05798</name>
</gene>
<protein>
    <recommendedName>
        <fullName evidence="2">C3H1-type domain-containing protein</fullName>
    </recommendedName>
</protein>
<keyword evidence="4" id="KW-1185">Reference proteome</keyword>
<dbReference type="GO" id="GO:0008270">
    <property type="term" value="F:zinc ion binding"/>
    <property type="evidence" value="ECO:0007669"/>
    <property type="project" value="UniProtKB-KW"/>
</dbReference>
<evidence type="ECO:0000259" key="2">
    <source>
        <dbReference type="PROSITE" id="PS50103"/>
    </source>
</evidence>
<organism evidence="3 4">
    <name type="scientific">Rhynchosporium agropyri</name>
    <dbReference type="NCBI Taxonomy" id="914238"/>
    <lineage>
        <taxon>Eukaryota</taxon>
        <taxon>Fungi</taxon>
        <taxon>Dikarya</taxon>
        <taxon>Ascomycota</taxon>
        <taxon>Pezizomycotina</taxon>
        <taxon>Leotiomycetes</taxon>
        <taxon>Helotiales</taxon>
        <taxon>Ploettnerulaceae</taxon>
        <taxon>Rhynchosporium</taxon>
    </lineage>
</organism>
<proteinExistence type="predicted"/>